<dbReference type="PANTHER" id="PTHR34706">
    <property type="entry name" value="SLR1338 PROTEIN"/>
    <property type="match status" value="1"/>
</dbReference>
<gene>
    <name evidence="3" type="ORF">RDB_LOCUS153057</name>
</gene>
<feature type="domain" description="VWFA" evidence="2">
    <location>
        <begin position="543"/>
        <end position="736"/>
    </location>
</feature>
<dbReference type="InterPro" id="IPR036465">
    <property type="entry name" value="vWFA_dom_sf"/>
</dbReference>
<dbReference type="SUPFAM" id="SSF53300">
    <property type="entry name" value="vWA-like"/>
    <property type="match status" value="1"/>
</dbReference>
<organism evidence="3 4">
    <name type="scientific">Rhizoctonia solani</name>
    <dbReference type="NCBI Taxonomy" id="456999"/>
    <lineage>
        <taxon>Eukaryota</taxon>
        <taxon>Fungi</taxon>
        <taxon>Dikarya</taxon>
        <taxon>Basidiomycota</taxon>
        <taxon>Agaricomycotina</taxon>
        <taxon>Agaricomycetes</taxon>
        <taxon>Cantharellales</taxon>
        <taxon>Ceratobasidiaceae</taxon>
        <taxon>Rhizoctonia</taxon>
    </lineage>
</organism>
<dbReference type="Gene3D" id="3.40.50.410">
    <property type="entry name" value="von Willebrand factor, type A domain"/>
    <property type="match status" value="1"/>
</dbReference>
<dbReference type="PROSITE" id="PS50234">
    <property type="entry name" value="VWFA"/>
    <property type="match status" value="1"/>
</dbReference>
<comment type="caution">
    <text evidence="3">The sequence shown here is derived from an EMBL/GenBank/DDBJ whole genome shotgun (WGS) entry which is preliminary data.</text>
</comment>
<accession>A0A8H3HA63</accession>
<dbReference type="Proteomes" id="UP000663843">
    <property type="component" value="Unassembled WGS sequence"/>
</dbReference>
<reference evidence="3" key="1">
    <citation type="submission" date="2021-01" db="EMBL/GenBank/DDBJ databases">
        <authorList>
            <person name="Kaushik A."/>
        </authorList>
    </citation>
    <scope>NUCLEOTIDE SEQUENCE</scope>
    <source>
        <strain evidence="3">AG2-2IIIB</strain>
    </source>
</reference>
<dbReference type="Gene3D" id="2.80.10.50">
    <property type="match status" value="1"/>
</dbReference>
<feature type="region of interest" description="Disordered" evidence="1">
    <location>
        <begin position="501"/>
        <end position="527"/>
    </location>
</feature>
<evidence type="ECO:0000259" key="2">
    <source>
        <dbReference type="PROSITE" id="PS50234"/>
    </source>
</evidence>
<dbReference type="AlphaFoldDB" id="A0A8H3HA63"/>
<dbReference type="PANTHER" id="PTHR34706:SF1">
    <property type="entry name" value="VWFA DOMAIN-CONTAINING PROTEIN"/>
    <property type="match status" value="1"/>
</dbReference>
<sequence length="744" mass="81091">MSTSPAQDGVYRVRIAEEALYWDLNANNEVVLSPLNDGSAAQKWNLIVRSGTFAATNISNNLKLSYDIDNPNELSGYGSLIVGPTKSTIWVTREKLSPGSPKFAEISVAYAQQDPEVVGNVLDSLYTNKVVHFSPPRDGAQKQRWLFEYVSDPPVVPGGGGKDEPQVGTNVTEEFVPSGTYSFHNVKYGNVINLPEDADELEAGGPQSLEGNATDKWVVTLSSNKKFTIKNGKSGQFAQKSDDTDGVTVQTESTHVWVIRQVKGMTDTYQISAQGSSARLWAFPDGQLGTKARTGLRLILTRMRLTPIPEVEFSRAAKDNSTWWNIKKEKSIGEDEGGQNEIPTPIPDITRPGDKGIKGNTFEITVPKDWSVVVTAVAFQNAINLINLKAAVSPLVDTFNFYNERSQAVVPLKIQNQTEQTYNASADKGPIALSFRFYGSLNPKKSDPFSLQSAPFASTLAVSSLDRSVDTRNFPDYRTYYITATEGTTGNRALVTVQLTNKKDPGNSNQPDKPNPEDVNPGYPETCDEPRPDCLDQYLRKYDSVFLVDDSGSMAGQRWTEACNALNFIADEAFQYDADGIGLLFLNSSSHAENLKGQDEMQKILNNVTATGGTPTGARLDAVLGKYIGKLDAAANTPAYGTIKPLDLIVITDGEPTDEPQPVLEKWAAHLDAKKHHANIVGIQFVQIGDVATATTALINLTKGKVRSMVDTVPYNGSFTPEKLARVLLGAVMPSIRAKQNAHL</sequence>
<protein>
    <recommendedName>
        <fullName evidence="2">VWFA domain-containing protein</fullName>
    </recommendedName>
</protein>
<proteinExistence type="predicted"/>
<dbReference type="EMBL" id="CAJMWT010005935">
    <property type="protein sequence ID" value="CAE6511204.1"/>
    <property type="molecule type" value="Genomic_DNA"/>
</dbReference>
<name>A0A8H3HA63_9AGAM</name>
<evidence type="ECO:0000313" key="4">
    <source>
        <dbReference type="Proteomes" id="UP000663843"/>
    </source>
</evidence>
<feature type="region of interest" description="Disordered" evidence="1">
    <location>
        <begin position="333"/>
        <end position="354"/>
    </location>
</feature>
<dbReference type="InterPro" id="IPR002035">
    <property type="entry name" value="VWF_A"/>
</dbReference>
<dbReference type="Pfam" id="PF00092">
    <property type="entry name" value="VWA"/>
    <property type="match status" value="1"/>
</dbReference>
<evidence type="ECO:0000256" key="1">
    <source>
        <dbReference type="SAM" id="MobiDB-lite"/>
    </source>
</evidence>
<dbReference type="SMART" id="SM00327">
    <property type="entry name" value="VWA"/>
    <property type="match status" value="1"/>
</dbReference>
<evidence type="ECO:0000313" key="3">
    <source>
        <dbReference type="EMBL" id="CAE6511204.1"/>
    </source>
</evidence>